<dbReference type="EMBL" id="RJVA01000010">
    <property type="protein sequence ID" value="ROR01613.1"/>
    <property type="molecule type" value="Genomic_DNA"/>
</dbReference>
<dbReference type="InterPro" id="IPR028081">
    <property type="entry name" value="Leu-bd"/>
</dbReference>
<accession>A0A3N1VFG6</accession>
<evidence type="ECO:0000256" key="2">
    <source>
        <dbReference type="ARBA" id="ARBA00022448"/>
    </source>
</evidence>
<evidence type="ECO:0000313" key="6">
    <source>
        <dbReference type="EMBL" id="ROR01613.1"/>
    </source>
</evidence>
<evidence type="ECO:0000313" key="7">
    <source>
        <dbReference type="Proteomes" id="UP000276223"/>
    </source>
</evidence>
<dbReference type="AlphaFoldDB" id="A0A3N1VFG6"/>
<dbReference type="GO" id="GO:0006865">
    <property type="term" value="P:amino acid transport"/>
    <property type="evidence" value="ECO:0007669"/>
    <property type="project" value="UniProtKB-KW"/>
</dbReference>
<name>A0A3N1VFG6_9BACT</name>
<keyword evidence="3" id="KW-0732">Signal</keyword>
<comment type="caution">
    <text evidence="6">The sequence shown here is derived from an EMBL/GenBank/DDBJ whole genome shotgun (WGS) entry which is preliminary data.</text>
</comment>
<dbReference type="InterPro" id="IPR051010">
    <property type="entry name" value="BCAA_transport"/>
</dbReference>
<dbReference type="Pfam" id="PF13458">
    <property type="entry name" value="Peripla_BP_6"/>
    <property type="match status" value="1"/>
</dbReference>
<dbReference type="InterPro" id="IPR000709">
    <property type="entry name" value="Leu_Ile_Val-bd"/>
</dbReference>
<dbReference type="InterPro" id="IPR028082">
    <property type="entry name" value="Peripla_BP_I"/>
</dbReference>
<evidence type="ECO:0000256" key="4">
    <source>
        <dbReference type="ARBA" id="ARBA00022970"/>
    </source>
</evidence>
<gene>
    <name evidence="6" type="ORF">EDC27_0792</name>
</gene>
<protein>
    <submittedName>
        <fullName evidence="6">Branched-chain amino acid transport system substrate-binding protein</fullName>
    </submittedName>
</protein>
<dbReference type="Proteomes" id="UP000276223">
    <property type="component" value="Unassembled WGS sequence"/>
</dbReference>
<evidence type="ECO:0000256" key="3">
    <source>
        <dbReference type="ARBA" id="ARBA00022729"/>
    </source>
</evidence>
<proteinExistence type="inferred from homology"/>
<keyword evidence="7" id="KW-1185">Reference proteome</keyword>
<feature type="domain" description="Leucine-binding protein" evidence="5">
    <location>
        <begin position="22"/>
        <end position="343"/>
    </location>
</feature>
<sequence length="375" mass="40487">MGILLCFLVSWGPLKGCSFKDPVRVGFVGPLTGRFSDLGIHGRNGAMLAVEAVNASGGVQGRSLELILANDQGTVSGALASVQRLLSQGLRVFLGPMTSTQVLAVLPTLEQANAVCLSPTASSQVLDDRADALFRMAPSDAVQVEALAKHILLNRHARTVVIVWDADNEAFARAYAEGFAEAFRRRGGIVLAQHAFRSSRPSVWKPMLQPLEHAGSEAILVVASAKDTAYLCQWLAKKGIRAAVFTSFWARSPELVVYGGRTVEGVELVSAVNVDPETSSLQMKDFVKAYRHRFGKDPNHAAVFSYEAVLLLRGALERSLSGHLPLPTALTQVHDIVGPTGPLRLTPFGDRHLPCVMERVAQGRFHVLSHIGETR</sequence>
<evidence type="ECO:0000259" key="5">
    <source>
        <dbReference type="Pfam" id="PF13458"/>
    </source>
</evidence>
<dbReference type="PRINTS" id="PR00337">
    <property type="entry name" value="LEUILEVALBP"/>
</dbReference>
<keyword evidence="4" id="KW-0029">Amino-acid transport</keyword>
<evidence type="ECO:0000256" key="1">
    <source>
        <dbReference type="ARBA" id="ARBA00010062"/>
    </source>
</evidence>
<dbReference type="PANTHER" id="PTHR30483">
    <property type="entry name" value="LEUCINE-SPECIFIC-BINDING PROTEIN"/>
    <property type="match status" value="1"/>
</dbReference>
<organism evidence="6 7">
    <name type="scientific">Desulfosoma caldarium</name>
    <dbReference type="NCBI Taxonomy" id="610254"/>
    <lineage>
        <taxon>Bacteria</taxon>
        <taxon>Pseudomonadati</taxon>
        <taxon>Thermodesulfobacteriota</taxon>
        <taxon>Syntrophobacteria</taxon>
        <taxon>Syntrophobacterales</taxon>
        <taxon>Syntrophobacteraceae</taxon>
        <taxon>Desulfosoma</taxon>
    </lineage>
</organism>
<dbReference type="Gene3D" id="3.40.50.2300">
    <property type="match status" value="2"/>
</dbReference>
<comment type="similarity">
    <text evidence="1">Belongs to the leucine-binding protein family.</text>
</comment>
<dbReference type="PANTHER" id="PTHR30483:SF6">
    <property type="entry name" value="PERIPLASMIC BINDING PROTEIN OF ABC TRANSPORTER FOR NATURAL AMINO ACIDS"/>
    <property type="match status" value="1"/>
</dbReference>
<dbReference type="SUPFAM" id="SSF53822">
    <property type="entry name" value="Periplasmic binding protein-like I"/>
    <property type="match status" value="1"/>
</dbReference>
<keyword evidence="2" id="KW-0813">Transport</keyword>
<reference evidence="6 7" key="1">
    <citation type="submission" date="2018-11" db="EMBL/GenBank/DDBJ databases">
        <title>Genomic Encyclopedia of Type Strains, Phase IV (KMG-IV): sequencing the most valuable type-strain genomes for metagenomic binning, comparative biology and taxonomic classification.</title>
        <authorList>
            <person name="Goeker M."/>
        </authorList>
    </citation>
    <scope>NUCLEOTIDE SEQUENCE [LARGE SCALE GENOMIC DNA]</scope>
    <source>
        <strain evidence="6 7">DSM 22027</strain>
    </source>
</reference>